<dbReference type="InterPro" id="IPR013486">
    <property type="entry name" value="SpoIID/LytB"/>
</dbReference>
<dbReference type="PANTHER" id="PTHR30032:SF4">
    <property type="entry name" value="AMIDASE ENHANCER"/>
    <property type="match status" value="1"/>
</dbReference>
<accession>A0ABT9CHM4</accession>
<dbReference type="RefSeq" id="WP_305025382.1">
    <property type="nucleotide sequence ID" value="NZ_JAUQTB010000012.1"/>
</dbReference>
<evidence type="ECO:0000313" key="4">
    <source>
        <dbReference type="Proteomes" id="UP001240171"/>
    </source>
</evidence>
<protein>
    <submittedName>
        <fullName evidence="3">SpoIID/LytB domain-containing protein</fullName>
    </submittedName>
</protein>
<dbReference type="PANTHER" id="PTHR30032">
    <property type="entry name" value="N-ACETYLMURAMOYL-L-ALANINE AMIDASE-RELATED"/>
    <property type="match status" value="1"/>
</dbReference>
<dbReference type="PROSITE" id="PS51724">
    <property type="entry name" value="SPOR"/>
    <property type="match status" value="1"/>
</dbReference>
<evidence type="ECO:0000256" key="1">
    <source>
        <dbReference type="SAM" id="SignalP"/>
    </source>
</evidence>
<dbReference type="NCBIfam" id="TIGR02669">
    <property type="entry name" value="SpoIID_LytB"/>
    <property type="match status" value="1"/>
</dbReference>
<keyword evidence="4" id="KW-1185">Reference proteome</keyword>
<feature type="domain" description="SPOR" evidence="2">
    <location>
        <begin position="131"/>
        <end position="210"/>
    </location>
</feature>
<organism evidence="3 4">
    <name type="scientific">Paenibacillus lacisoli</name>
    <dbReference type="NCBI Taxonomy" id="3064525"/>
    <lineage>
        <taxon>Bacteria</taxon>
        <taxon>Bacillati</taxon>
        <taxon>Bacillota</taxon>
        <taxon>Bacilli</taxon>
        <taxon>Bacillales</taxon>
        <taxon>Paenibacillaceae</taxon>
        <taxon>Paenibacillus</taxon>
    </lineage>
</organism>
<evidence type="ECO:0000313" key="3">
    <source>
        <dbReference type="EMBL" id="MDO7908078.1"/>
    </source>
</evidence>
<dbReference type="EMBL" id="JAUQTB010000012">
    <property type="protein sequence ID" value="MDO7908078.1"/>
    <property type="molecule type" value="Genomic_DNA"/>
</dbReference>
<dbReference type="InterPro" id="IPR013693">
    <property type="entry name" value="SpoIID/LytB_N"/>
</dbReference>
<keyword evidence="1" id="KW-0732">Signal</keyword>
<dbReference type="Pfam" id="PF08486">
    <property type="entry name" value="SpoIID"/>
    <property type="match status" value="1"/>
</dbReference>
<sequence>MKLSRRWRKRIGMTAAASVLAAAMLMPMAAPADAEGTASTIRVAMFADLGSKYKSTTPYVTMSSGGSWSLGQQGTSGFQSWVDLPSDKQVRFSIDSYKVKVLETADFKTAAAAAKALQAGSDKPFLFSASKNGAAVYQLYAGPYTSEALANTAAARTAKTVSAQLNGQQPAAVGSYHLTAGVFANQTAANSVKSQLNNAGFDADTVIVNSSGKASYEVWTGEALNTAGLSSLKSAIAARLPQLPLNTVSSTAVGAIIRTDAGLNLTTLQTSPHYLLSIPANAKMTIHGGDEGIQLVERSKRTYRGDLELSILSGQLAVVNELPIEQYLYSVVGAEVYSSWPAESLKAQAVAARSYALAQGMKFTIANVVDTTLSQAYNGMSSENAAVSKAVDATEGEVLINNGKVVEAVFSSNAGGVTADTSEVWNGGGNVFKSVDSSSDIAAAKDQKSWYHVLLKSGKTGYIREDNVKELEGVTEAGLGKVTVTAQNTNVRPLPLIQSGVNPVAQLSPGEEAIVLEEVTESGSYAWIRGPYTGAEILKFMQGKTTGSLPSSINQLEVTQRGPSGRVTMIQVNGQNAAVKTPDTYRSAMGSVPSTLFEITGTGSYTVLGADGTRGTMSAGQSSSVLSASGKTSVANAGTVIMDGSGDARVVDSSQKYLITGYGNGHGLGLSQWGAKGLADQGYDYQAILKHYYQNVTITKE</sequence>
<dbReference type="InterPro" id="IPR051922">
    <property type="entry name" value="Bact_Sporulation_Assoc"/>
</dbReference>
<gene>
    <name evidence="3" type="ORF">Q5741_16850</name>
</gene>
<dbReference type="InterPro" id="IPR007730">
    <property type="entry name" value="SPOR-like_dom"/>
</dbReference>
<comment type="caution">
    <text evidence="3">The sequence shown here is derived from an EMBL/GenBank/DDBJ whole genome shotgun (WGS) entry which is preliminary data.</text>
</comment>
<reference evidence="3 4" key="1">
    <citation type="submission" date="2023-07" db="EMBL/GenBank/DDBJ databases">
        <title>Paenibacillus sp. JX-17 nov. isolated from soil.</title>
        <authorList>
            <person name="Wan Y."/>
            <person name="Liu B."/>
        </authorList>
    </citation>
    <scope>NUCLEOTIDE SEQUENCE [LARGE SCALE GENOMIC DNA]</scope>
    <source>
        <strain evidence="3 4">JX-17</strain>
    </source>
</reference>
<evidence type="ECO:0000259" key="2">
    <source>
        <dbReference type="PROSITE" id="PS51724"/>
    </source>
</evidence>
<feature type="chain" id="PRO_5047217845" evidence="1">
    <location>
        <begin position="33"/>
        <end position="701"/>
    </location>
</feature>
<feature type="signal peptide" evidence="1">
    <location>
        <begin position="1"/>
        <end position="32"/>
    </location>
</feature>
<dbReference type="Proteomes" id="UP001240171">
    <property type="component" value="Unassembled WGS sequence"/>
</dbReference>
<proteinExistence type="predicted"/>
<name>A0ABT9CHM4_9BACL</name>